<keyword evidence="2" id="KW-0732">Signal</keyword>
<dbReference type="Gene3D" id="1.10.530.10">
    <property type="match status" value="1"/>
</dbReference>
<accession>A1WW49</accession>
<dbReference type="InterPro" id="IPR008258">
    <property type="entry name" value="Transglycosylase_SLT_dom_1"/>
</dbReference>
<dbReference type="InterPro" id="IPR023346">
    <property type="entry name" value="Lysozyme-like_dom_sf"/>
</dbReference>
<dbReference type="GO" id="GO:0004553">
    <property type="term" value="F:hydrolase activity, hydrolyzing O-glycosyl compounds"/>
    <property type="evidence" value="ECO:0007669"/>
    <property type="project" value="InterPro"/>
</dbReference>
<reference evidence="6" key="1">
    <citation type="submission" date="2006-12" db="EMBL/GenBank/DDBJ databases">
        <title>Complete sequence of Halorhodospira halophila SL1.</title>
        <authorList>
            <consortium name="US DOE Joint Genome Institute"/>
            <person name="Copeland A."/>
            <person name="Lucas S."/>
            <person name="Lapidus A."/>
            <person name="Barry K."/>
            <person name="Detter J.C."/>
            <person name="Glavina del Rio T."/>
            <person name="Hammon N."/>
            <person name="Israni S."/>
            <person name="Dalin E."/>
            <person name="Tice H."/>
            <person name="Pitluck S."/>
            <person name="Saunders E."/>
            <person name="Brettin T."/>
            <person name="Bruce D."/>
            <person name="Han C."/>
            <person name="Tapia R."/>
            <person name="Schmutz J."/>
            <person name="Larimer F."/>
            <person name="Land M."/>
            <person name="Hauser L."/>
            <person name="Kyrpides N."/>
            <person name="Mikhailova N."/>
            <person name="Hoff W."/>
            <person name="Richardson P."/>
        </authorList>
    </citation>
    <scope>NUCLEOTIDE SEQUENCE [LARGE SCALE GENOMIC DNA]</scope>
    <source>
        <strain evidence="6">DSM 244 / SL1</strain>
    </source>
</reference>
<sequence length="677" mass="76064">MVPSGGYRGFVLVALFLVLGLSAGVAGPDRGCPDADHGERFHEALEAARDDDWSRVAELEPCLGDPHPMAAYLEFHRLRSALPELDPRRVVDYQQRHADTPLADVLKRVAVRRYAEAGDDAAVRRVTDEPPSRLALRCHWWQAHLETRRGEALAFARSAWHAGVSRPAACDGLFEAAREAGVIDDRAVWQRMRLAFRNDQPGLLRYLEGLLGGERWLAAAEWLYRLEQQPTRVGDVDEGLPPRLRRQVTADGLYRLAREDTVAAREYLERIGEDLPDLPAGERREVFERVAWYSIIRGVPENRGWVDRWLAEHGGEELLEQRMRRAVIEEHWTDLVFWSARLSEGSVRTARWQYWLGRAQLELGDAARAREHWREAAGQRSFWGFLAAEHIGQAYALQEVSSEPDPPAPDPALLRVRLLYQVGELRLARDEWGRLLQDRGAAEQQALAAHAYRQGWYELAIAAANRAGAVEALQWRFPHAYRDAFQRVAADTGVESCLLMAVARRESAFHRDAVSPAGARGLMQLLPGTARQLAEEGGRPGPDVGGLFDPELNVRLGAEYLQKLLERFDGNRLKALAAYNAGPSRVAGWLEQEGRPLDVWIESIPYHETRRYVQAVLAYRTILAHRGGLEQVASVVSRDEVAQVYGEAVDGREPAAVRLSRNPMGEAMPPGDGRRED</sequence>
<dbReference type="PANTHER" id="PTHR37423">
    <property type="entry name" value="SOLUBLE LYTIC MUREIN TRANSGLYCOSYLASE-RELATED"/>
    <property type="match status" value="1"/>
</dbReference>
<dbReference type="HOGENOM" id="CLU_019016_0_1_6"/>
<dbReference type="SUPFAM" id="SSF48435">
    <property type="entry name" value="Bacterial muramidases"/>
    <property type="match status" value="1"/>
</dbReference>
<comment type="similarity">
    <text evidence="1">Belongs to the transglycosylase Slt family.</text>
</comment>
<evidence type="ECO:0000313" key="6">
    <source>
        <dbReference type="Proteomes" id="UP000000647"/>
    </source>
</evidence>
<evidence type="ECO:0000259" key="4">
    <source>
        <dbReference type="Pfam" id="PF14718"/>
    </source>
</evidence>
<evidence type="ECO:0000256" key="1">
    <source>
        <dbReference type="ARBA" id="ARBA00007734"/>
    </source>
</evidence>
<protein>
    <submittedName>
        <fullName evidence="5">Lytic transglycosylase, catalytic</fullName>
    </submittedName>
</protein>
<dbReference type="SUPFAM" id="SSF53955">
    <property type="entry name" value="Lysozyme-like"/>
    <property type="match status" value="1"/>
</dbReference>
<reference evidence="5 6" key="2">
    <citation type="journal article" date="2013" name="Stand. Genomic Sci.">
        <title>Complete genome sequence of Halorhodospira halophila SL1.</title>
        <authorList>
            <person name="Challacombe J.F."/>
            <person name="Majid S."/>
            <person name="Deole R."/>
            <person name="Brettin T.S."/>
            <person name="Bruce D."/>
            <person name="Delano S.F."/>
            <person name="Detter J.C."/>
            <person name="Gleasner C.D."/>
            <person name="Han C.S."/>
            <person name="Misra M."/>
            <person name="Reitenga K.G."/>
            <person name="Mikhailova N."/>
            <person name="Woyke T."/>
            <person name="Pitluck S."/>
            <person name="Nolan M."/>
            <person name="Land M.L."/>
            <person name="Saunders E."/>
            <person name="Tapia R."/>
            <person name="Lapidus A."/>
            <person name="Ivanova N."/>
            <person name="Hoff W.D."/>
        </authorList>
    </citation>
    <scope>NUCLEOTIDE SEQUENCE [LARGE SCALE GENOMIC DNA]</scope>
    <source>
        <strain evidence="6">DSM 244 / SL1</strain>
    </source>
</reference>
<dbReference type="CDD" id="cd13401">
    <property type="entry name" value="Slt70-like"/>
    <property type="match status" value="1"/>
</dbReference>
<dbReference type="AlphaFoldDB" id="A1WW49"/>
<dbReference type="eggNOG" id="COG0741">
    <property type="taxonomic scope" value="Bacteria"/>
</dbReference>
<organism evidence="5 6">
    <name type="scientific">Halorhodospira halophila (strain DSM 244 / SL1)</name>
    <name type="common">Ectothiorhodospira halophila (strain DSM 244 / SL1)</name>
    <dbReference type="NCBI Taxonomy" id="349124"/>
    <lineage>
        <taxon>Bacteria</taxon>
        <taxon>Pseudomonadati</taxon>
        <taxon>Pseudomonadota</taxon>
        <taxon>Gammaproteobacteria</taxon>
        <taxon>Chromatiales</taxon>
        <taxon>Ectothiorhodospiraceae</taxon>
        <taxon>Halorhodospira</taxon>
    </lineage>
</organism>
<evidence type="ECO:0000259" key="3">
    <source>
        <dbReference type="Pfam" id="PF01464"/>
    </source>
</evidence>
<dbReference type="Gene3D" id="1.10.1240.20">
    <property type="entry name" value="Lytic transglycosylase, superhelical linker domain"/>
    <property type="match status" value="1"/>
</dbReference>
<name>A1WW49_HALHL</name>
<dbReference type="KEGG" id="hha:Hhal_1135"/>
<evidence type="ECO:0000313" key="5">
    <source>
        <dbReference type="EMBL" id="ABM61911.1"/>
    </source>
</evidence>
<proteinExistence type="inferred from homology"/>
<gene>
    <name evidence="5" type="ordered locus">Hhal_1135</name>
</gene>
<dbReference type="OrthoDB" id="92254at2"/>
<dbReference type="RefSeq" id="WP_011813934.1">
    <property type="nucleotide sequence ID" value="NC_008789.1"/>
</dbReference>
<dbReference type="PANTHER" id="PTHR37423:SF5">
    <property type="entry name" value="SOLUBLE LYTIC MUREIN TRANSGLYCOSYLASE"/>
    <property type="match status" value="1"/>
</dbReference>
<feature type="domain" description="Transglycosylase SLT" evidence="3">
    <location>
        <begin position="485"/>
        <end position="595"/>
    </location>
</feature>
<evidence type="ECO:0000256" key="2">
    <source>
        <dbReference type="ARBA" id="ARBA00022729"/>
    </source>
</evidence>
<dbReference type="InterPro" id="IPR008939">
    <property type="entry name" value="Lytic_TGlycosylase_superhlx_U"/>
</dbReference>
<dbReference type="Proteomes" id="UP000000647">
    <property type="component" value="Chromosome"/>
</dbReference>
<keyword evidence="6" id="KW-1185">Reference proteome</keyword>
<dbReference type="Gene3D" id="1.25.20.10">
    <property type="entry name" value="Bacterial muramidases"/>
    <property type="match status" value="1"/>
</dbReference>
<dbReference type="InterPro" id="IPR037061">
    <property type="entry name" value="Lytic_TGlycoase_superhlx_L_sf"/>
</dbReference>
<dbReference type="EMBL" id="CP000544">
    <property type="protein sequence ID" value="ABM61911.1"/>
    <property type="molecule type" value="Genomic_DNA"/>
</dbReference>
<dbReference type="Pfam" id="PF14718">
    <property type="entry name" value="SLT_L"/>
    <property type="match status" value="1"/>
</dbReference>
<dbReference type="GO" id="GO:0042597">
    <property type="term" value="C:periplasmic space"/>
    <property type="evidence" value="ECO:0007669"/>
    <property type="project" value="InterPro"/>
</dbReference>
<dbReference type="Pfam" id="PF01464">
    <property type="entry name" value="SLT"/>
    <property type="match status" value="1"/>
</dbReference>
<dbReference type="InterPro" id="IPR012289">
    <property type="entry name" value="Lytic_TGlycosylase_superhlx_L"/>
</dbReference>
<feature type="domain" description="Lytic transglycosylase superhelical linker" evidence="4">
    <location>
        <begin position="410"/>
        <end position="470"/>
    </location>
</feature>
<dbReference type="CAZy" id="GH23">
    <property type="family name" value="Glycoside Hydrolase Family 23"/>
</dbReference>
<dbReference type="STRING" id="349124.Hhal_1135"/>